<evidence type="ECO:0008006" key="12">
    <source>
        <dbReference type="Google" id="ProtNLM"/>
    </source>
</evidence>
<dbReference type="Proteomes" id="UP001369815">
    <property type="component" value="Unassembled WGS sequence"/>
</dbReference>
<gene>
    <name evidence="10" type="ORF">Daesc_004014</name>
</gene>
<proteinExistence type="inferred from homology"/>
<keyword evidence="4" id="KW-0479">Metal-binding</keyword>
<evidence type="ECO:0000256" key="5">
    <source>
        <dbReference type="ARBA" id="ARBA00022801"/>
    </source>
</evidence>
<comment type="cofactor">
    <cofactor evidence="1">
        <name>Zn(2+)</name>
        <dbReference type="ChEBI" id="CHEBI:29105"/>
    </cofactor>
</comment>
<dbReference type="PROSITE" id="PS51885">
    <property type="entry name" value="NEPRILYSIN"/>
    <property type="match status" value="1"/>
</dbReference>
<dbReference type="PANTHER" id="PTHR11733:SF167">
    <property type="entry name" value="FI17812P1-RELATED"/>
    <property type="match status" value="1"/>
</dbReference>
<keyword evidence="5" id="KW-0378">Hydrolase</keyword>
<dbReference type="SUPFAM" id="SSF55486">
    <property type="entry name" value="Metalloproteases ('zincins'), catalytic domain"/>
    <property type="match status" value="1"/>
</dbReference>
<keyword evidence="11" id="KW-1185">Reference proteome</keyword>
<evidence type="ECO:0000313" key="11">
    <source>
        <dbReference type="Proteomes" id="UP001369815"/>
    </source>
</evidence>
<accession>A0AAX6MPE5</accession>
<dbReference type="GO" id="GO:0016485">
    <property type="term" value="P:protein processing"/>
    <property type="evidence" value="ECO:0007669"/>
    <property type="project" value="TreeGrafter"/>
</dbReference>
<dbReference type="Pfam" id="PF01431">
    <property type="entry name" value="Peptidase_M13"/>
    <property type="match status" value="1"/>
</dbReference>
<dbReference type="Gene3D" id="1.10.1380.10">
    <property type="entry name" value="Neutral endopeptidase , domain2"/>
    <property type="match status" value="1"/>
</dbReference>
<comment type="similarity">
    <text evidence="2">Belongs to the peptidase M13 family.</text>
</comment>
<organism evidence="10 11">
    <name type="scientific">Daldinia eschscholtzii</name>
    <dbReference type="NCBI Taxonomy" id="292717"/>
    <lineage>
        <taxon>Eukaryota</taxon>
        <taxon>Fungi</taxon>
        <taxon>Dikarya</taxon>
        <taxon>Ascomycota</taxon>
        <taxon>Pezizomycotina</taxon>
        <taxon>Sordariomycetes</taxon>
        <taxon>Xylariomycetidae</taxon>
        <taxon>Xylariales</taxon>
        <taxon>Hypoxylaceae</taxon>
        <taxon>Daldinia</taxon>
    </lineage>
</organism>
<sequence length="675" mass="75407">MPYTNSSNLDPCTDFPTLVCGGLWERNVIPAWEKALSEQSTLAETNRIIMKNILETSSDTSWISPGSIDEENFKKLVTGYNACINETAIEEIGVQPLINFVGNVTESFPVILEGHKNISRFGPDDHEAFSQTYTYFVQHSMFPFLTIDAALDPDNIENYIPIVAPSDNFLSSSVYENEETRSLYEQVVTEVFENMLPTKELKAKAAEMAKGLVQLEGQIAANPPISNDNTGTIPVTTLDNATELAPEFDFVSVFKAISDSPIDRISYNFPEYSTWLSKTLANTSKSAIQAYFIWQAIINYEPAVNGPELEPLKKFAEVVGGKESYIPERWRTCIAEAESKMAWLISKPYVEAKYTDAIEKTLREMTTRIQNRLASNIDHIEWMTDEVKAIAKHKVQAITPKLGYPTQSPNLDDAQSLKDYYATFDVSDSYFDNAVSYSKWKAQSTASLFGKKREKGAWPAAAGSSLTINAFYLAQENSIIITAGTLQQLLLDPELPAYVNYGALGMVLGHEFTHSLDSNGRMYDEQGVFSDWWDEKSEAGFNKRAECLVKQYDAGNVTFSDGSQVSVNGTTTLSENIADAGGINTAYDAWLDKRCQDPASDFDLPGLSEQFTREQLFYVSTAQFFCTKAEDDAKQIFLADIHSPPEVRIQNMMDNSDGFRKAFNCPVKKPTCEIY</sequence>
<evidence type="ECO:0000313" key="10">
    <source>
        <dbReference type="EMBL" id="KAK6954052.1"/>
    </source>
</evidence>
<dbReference type="InterPro" id="IPR024079">
    <property type="entry name" value="MetalloPept_cat_dom_sf"/>
</dbReference>
<dbReference type="GO" id="GO:0004222">
    <property type="term" value="F:metalloendopeptidase activity"/>
    <property type="evidence" value="ECO:0007669"/>
    <property type="project" value="InterPro"/>
</dbReference>
<dbReference type="GO" id="GO:0046872">
    <property type="term" value="F:metal ion binding"/>
    <property type="evidence" value="ECO:0007669"/>
    <property type="project" value="UniProtKB-KW"/>
</dbReference>
<dbReference type="EMBL" id="JBANMG010000004">
    <property type="protein sequence ID" value="KAK6954052.1"/>
    <property type="molecule type" value="Genomic_DNA"/>
</dbReference>
<keyword evidence="7" id="KW-0482">Metalloprotease</keyword>
<evidence type="ECO:0000256" key="6">
    <source>
        <dbReference type="ARBA" id="ARBA00022833"/>
    </source>
</evidence>
<dbReference type="GO" id="GO:0005886">
    <property type="term" value="C:plasma membrane"/>
    <property type="evidence" value="ECO:0007669"/>
    <property type="project" value="TreeGrafter"/>
</dbReference>
<feature type="domain" description="Peptidase M13 N-terminal" evidence="9">
    <location>
        <begin position="11"/>
        <end position="405"/>
    </location>
</feature>
<evidence type="ECO:0000256" key="7">
    <source>
        <dbReference type="ARBA" id="ARBA00023049"/>
    </source>
</evidence>
<evidence type="ECO:0000256" key="1">
    <source>
        <dbReference type="ARBA" id="ARBA00001947"/>
    </source>
</evidence>
<keyword evidence="3" id="KW-0645">Protease</keyword>
<dbReference type="InterPro" id="IPR018497">
    <property type="entry name" value="Peptidase_M13_C"/>
</dbReference>
<dbReference type="Gene3D" id="3.40.390.10">
    <property type="entry name" value="Collagenase (Catalytic Domain)"/>
    <property type="match status" value="1"/>
</dbReference>
<evidence type="ECO:0000256" key="4">
    <source>
        <dbReference type="ARBA" id="ARBA00022723"/>
    </source>
</evidence>
<protein>
    <recommendedName>
        <fullName evidence="12">Endothelin-converting enzyme 1</fullName>
    </recommendedName>
</protein>
<feature type="domain" description="Peptidase M13 C-terminal" evidence="8">
    <location>
        <begin position="469"/>
        <end position="669"/>
    </location>
</feature>
<dbReference type="Pfam" id="PF05649">
    <property type="entry name" value="Peptidase_M13_N"/>
    <property type="match status" value="1"/>
</dbReference>
<evidence type="ECO:0000259" key="9">
    <source>
        <dbReference type="Pfam" id="PF05649"/>
    </source>
</evidence>
<comment type="caution">
    <text evidence="10">The sequence shown here is derived from an EMBL/GenBank/DDBJ whole genome shotgun (WGS) entry which is preliminary data.</text>
</comment>
<name>A0AAX6MPE5_9PEZI</name>
<dbReference type="AlphaFoldDB" id="A0AAX6MPE5"/>
<dbReference type="InterPro" id="IPR000718">
    <property type="entry name" value="Peptidase_M13"/>
</dbReference>
<reference evidence="10 11" key="1">
    <citation type="journal article" date="2024" name="Front Chem Biol">
        <title>Unveiling the potential of Daldinia eschscholtzii MFLUCC 19-0629 through bioactivity and bioinformatics studies for enhanced sustainable agriculture production.</title>
        <authorList>
            <person name="Brooks S."/>
            <person name="Weaver J.A."/>
            <person name="Klomchit A."/>
            <person name="Alharthi S.A."/>
            <person name="Onlamun T."/>
            <person name="Nurani R."/>
            <person name="Vong T.K."/>
            <person name="Alberti F."/>
            <person name="Greco C."/>
        </authorList>
    </citation>
    <scope>NUCLEOTIDE SEQUENCE [LARGE SCALE GENOMIC DNA]</scope>
    <source>
        <strain evidence="10">MFLUCC 19-0629</strain>
    </source>
</reference>
<dbReference type="CDD" id="cd08662">
    <property type="entry name" value="M13"/>
    <property type="match status" value="1"/>
</dbReference>
<evidence type="ECO:0000259" key="8">
    <source>
        <dbReference type="Pfam" id="PF01431"/>
    </source>
</evidence>
<evidence type="ECO:0000256" key="3">
    <source>
        <dbReference type="ARBA" id="ARBA00022670"/>
    </source>
</evidence>
<dbReference type="InterPro" id="IPR008753">
    <property type="entry name" value="Peptidase_M13_N"/>
</dbReference>
<keyword evidence="6" id="KW-0862">Zinc</keyword>
<evidence type="ECO:0000256" key="2">
    <source>
        <dbReference type="ARBA" id="ARBA00007357"/>
    </source>
</evidence>
<dbReference type="InterPro" id="IPR042089">
    <property type="entry name" value="Peptidase_M13_dom_2"/>
</dbReference>
<dbReference type="PANTHER" id="PTHR11733">
    <property type="entry name" value="ZINC METALLOPROTEASE FAMILY M13 NEPRILYSIN-RELATED"/>
    <property type="match status" value="1"/>
</dbReference>
<dbReference type="PRINTS" id="PR00786">
    <property type="entry name" value="NEPRILYSIN"/>
</dbReference>